<evidence type="ECO:0000256" key="3">
    <source>
        <dbReference type="ARBA" id="ARBA00023098"/>
    </source>
</evidence>
<keyword evidence="5" id="KW-1133">Transmembrane helix</keyword>
<gene>
    <name evidence="7" type="ORF">SAMN05660865_01134</name>
</gene>
<dbReference type="OrthoDB" id="9770965at2"/>
<keyword evidence="1 4" id="KW-0378">Hydrolase</keyword>
<dbReference type="Pfam" id="PF01734">
    <property type="entry name" value="Patatin"/>
    <property type="match status" value="1"/>
</dbReference>
<feature type="active site" description="Nucleophile" evidence="4">
    <location>
        <position position="39"/>
    </location>
</feature>
<dbReference type="InterPro" id="IPR050301">
    <property type="entry name" value="NTE"/>
</dbReference>
<dbReference type="PANTHER" id="PTHR14226">
    <property type="entry name" value="NEUROPATHY TARGET ESTERASE/SWISS CHEESE D.MELANOGASTER"/>
    <property type="match status" value="1"/>
</dbReference>
<evidence type="ECO:0000313" key="8">
    <source>
        <dbReference type="Proteomes" id="UP000242850"/>
    </source>
</evidence>
<feature type="short sequence motif" description="GXGXXG" evidence="4">
    <location>
        <begin position="10"/>
        <end position="15"/>
    </location>
</feature>
<keyword evidence="3 4" id="KW-0443">Lipid metabolism</keyword>
<keyword evidence="5" id="KW-0472">Membrane</keyword>
<keyword evidence="8" id="KW-1185">Reference proteome</keyword>
<dbReference type="CDD" id="cd07209">
    <property type="entry name" value="Pat_hypo_Ecoli_Z1214_like"/>
    <property type="match status" value="1"/>
</dbReference>
<evidence type="ECO:0000256" key="4">
    <source>
        <dbReference type="PROSITE-ProRule" id="PRU01161"/>
    </source>
</evidence>
<dbReference type="Proteomes" id="UP000242850">
    <property type="component" value="Unassembled WGS sequence"/>
</dbReference>
<dbReference type="InterPro" id="IPR002641">
    <property type="entry name" value="PNPLA_dom"/>
</dbReference>
<dbReference type="RefSeq" id="WP_103896102.1">
    <property type="nucleotide sequence ID" value="NZ_FNUK01000013.1"/>
</dbReference>
<dbReference type="AlphaFoldDB" id="A0A1H5V955"/>
<proteinExistence type="predicted"/>
<feature type="active site" description="Proton acceptor" evidence="4">
    <location>
        <position position="175"/>
    </location>
</feature>
<feature type="short sequence motif" description="GXSXG" evidence="4">
    <location>
        <begin position="37"/>
        <end position="41"/>
    </location>
</feature>
<dbReference type="GO" id="GO:0016042">
    <property type="term" value="P:lipid catabolic process"/>
    <property type="evidence" value="ECO:0007669"/>
    <property type="project" value="UniProtKB-UniRule"/>
</dbReference>
<dbReference type="PANTHER" id="PTHR14226:SF29">
    <property type="entry name" value="NEUROPATHY TARGET ESTERASE SWS"/>
    <property type="match status" value="1"/>
</dbReference>
<keyword evidence="2 4" id="KW-0442">Lipid degradation</keyword>
<evidence type="ECO:0000313" key="7">
    <source>
        <dbReference type="EMBL" id="SEF83912.1"/>
    </source>
</evidence>
<dbReference type="PROSITE" id="PS51635">
    <property type="entry name" value="PNPLA"/>
    <property type="match status" value="1"/>
</dbReference>
<dbReference type="Gene3D" id="3.40.1090.10">
    <property type="entry name" value="Cytosolic phospholipase A2 catalytic domain"/>
    <property type="match status" value="1"/>
</dbReference>
<dbReference type="EMBL" id="FNUK01000013">
    <property type="protein sequence ID" value="SEF83912.1"/>
    <property type="molecule type" value="Genomic_DNA"/>
</dbReference>
<evidence type="ECO:0000256" key="5">
    <source>
        <dbReference type="SAM" id="Phobius"/>
    </source>
</evidence>
<feature type="transmembrane region" description="Helical" evidence="5">
    <location>
        <begin position="420"/>
        <end position="439"/>
    </location>
</feature>
<dbReference type="SUPFAM" id="SSF52151">
    <property type="entry name" value="FabD/lysophospholipase-like"/>
    <property type="match status" value="1"/>
</dbReference>
<evidence type="ECO:0000256" key="2">
    <source>
        <dbReference type="ARBA" id="ARBA00022963"/>
    </source>
</evidence>
<organism evidence="7 8">
    <name type="scientific">Caloramator fervidus</name>
    <dbReference type="NCBI Taxonomy" id="29344"/>
    <lineage>
        <taxon>Bacteria</taxon>
        <taxon>Bacillati</taxon>
        <taxon>Bacillota</taxon>
        <taxon>Clostridia</taxon>
        <taxon>Eubacteriales</taxon>
        <taxon>Clostridiaceae</taxon>
        <taxon>Caloramator</taxon>
    </lineage>
</organism>
<accession>A0A1H5V955</accession>
<dbReference type="InterPro" id="IPR016035">
    <property type="entry name" value="Acyl_Trfase/lysoPLipase"/>
</dbReference>
<keyword evidence="5" id="KW-0812">Transmembrane</keyword>
<sequence length="447" mass="50664">MEGFGLVLGGGGAKGAYEIGVWKALLELNIPIKAVTGTSVGALNGAMIVQGDYDLAYEVWTNLSIENVINVEKEVVAAREGKKRVSIINTIKNLITNGGLDITPLKEMLRRIIDEKKIRESNIDFGIVTFSLSDFKPVELFKEEIPQGQLVDYLLASACFPAFKPHEIDKKKFIDGGVYDNIPLNLILKKDVKDIIVVDISGIGLVRKINKKDLNIIQIKNSEELGGILEFDSERSKRNIEIGYLDTLKVFGKLKGYKYYFIPNEEFEEGKKLVKNMDVAYLKKMYDFLGLDIGAKKGTTNKIILDKIIRTLHQYSNGKLLAESIYPAMLEITAEQLGIERAKVYTLGELAKLILDEYQKIITSENYKKNMPFINRLLLTRTQLEFDREILRTGFDNKVLISYDADIKEKDEKVKRFRRFIAMTFPKIAISNMLIAILLDMKQKANE</sequence>
<dbReference type="GO" id="GO:0016787">
    <property type="term" value="F:hydrolase activity"/>
    <property type="evidence" value="ECO:0007669"/>
    <property type="project" value="UniProtKB-UniRule"/>
</dbReference>
<evidence type="ECO:0000259" key="6">
    <source>
        <dbReference type="PROSITE" id="PS51635"/>
    </source>
</evidence>
<reference evidence="8" key="1">
    <citation type="submission" date="2016-10" db="EMBL/GenBank/DDBJ databases">
        <authorList>
            <person name="Varghese N."/>
            <person name="Submissions S."/>
        </authorList>
    </citation>
    <scope>NUCLEOTIDE SEQUENCE [LARGE SCALE GENOMIC DNA]</scope>
    <source>
        <strain evidence="8">DSM 5463</strain>
    </source>
</reference>
<evidence type="ECO:0000256" key="1">
    <source>
        <dbReference type="ARBA" id="ARBA00022801"/>
    </source>
</evidence>
<protein>
    <submittedName>
        <fullName evidence="7">NTE family protein</fullName>
    </submittedName>
</protein>
<feature type="short sequence motif" description="DGA/G" evidence="4">
    <location>
        <begin position="175"/>
        <end position="177"/>
    </location>
</feature>
<feature type="domain" description="PNPLA" evidence="6">
    <location>
        <begin position="6"/>
        <end position="188"/>
    </location>
</feature>
<name>A0A1H5V955_9CLOT</name>